<evidence type="ECO:0000313" key="13">
    <source>
        <dbReference type="EMBL" id="SOB60780.1"/>
    </source>
</evidence>
<comment type="catalytic activity">
    <reaction evidence="10 11">
        <text>nicotinate beta-D-ribonucleotide + ATP + H(+) = deamido-NAD(+) + diphosphate</text>
        <dbReference type="Rhea" id="RHEA:22860"/>
        <dbReference type="ChEBI" id="CHEBI:15378"/>
        <dbReference type="ChEBI" id="CHEBI:30616"/>
        <dbReference type="ChEBI" id="CHEBI:33019"/>
        <dbReference type="ChEBI" id="CHEBI:57502"/>
        <dbReference type="ChEBI" id="CHEBI:58437"/>
        <dbReference type="EC" id="2.7.7.18"/>
    </reaction>
</comment>
<dbReference type="CDD" id="cd02165">
    <property type="entry name" value="NMNAT"/>
    <property type="match status" value="1"/>
</dbReference>
<dbReference type="OrthoDB" id="5295945at2"/>
<keyword evidence="8 11" id="KW-0067">ATP-binding</keyword>
<dbReference type="InterPro" id="IPR004821">
    <property type="entry name" value="Cyt_trans-like"/>
</dbReference>
<dbReference type="GO" id="GO:0009435">
    <property type="term" value="P:NAD+ biosynthetic process"/>
    <property type="evidence" value="ECO:0007669"/>
    <property type="project" value="UniProtKB-UniRule"/>
</dbReference>
<evidence type="ECO:0000256" key="11">
    <source>
        <dbReference type="HAMAP-Rule" id="MF_00244"/>
    </source>
</evidence>
<evidence type="ECO:0000256" key="10">
    <source>
        <dbReference type="ARBA" id="ARBA00048721"/>
    </source>
</evidence>
<dbReference type="Gene3D" id="3.40.50.620">
    <property type="entry name" value="HUPs"/>
    <property type="match status" value="1"/>
</dbReference>
<evidence type="ECO:0000256" key="5">
    <source>
        <dbReference type="ARBA" id="ARBA00022679"/>
    </source>
</evidence>
<name>A0A2C8FFZ1_9BACT</name>
<evidence type="ECO:0000256" key="8">
    <source>
        <dbReference type="ARBA" id="ARBA00022840"/>
    </source>
</evidence>
<evidence type="ECO:0000256" key="4">
    <source>
        <dbReference type="ARBA" id="ARBA00022642"/>
    </source>
</evidence>
<dbReference type="EMBL" id="LT907975">
    <property type="protein sequence ID" value="SOB60780.1"/>
    <property type="molecule type" value="Genomic_DNA"/>
</dbReference>
<keyword evidence="4 11" id="KW-0662">Pyridine nucleotide biosynthesis</keyword>
<evidence type="ECO:0000256" key="1">
    <source>
        <dbReference type="ARBA" id="ARBA00002324"/>
    </source>
</evidence>
<keyword evidence="14" id="KW-1185">Reference proteome</keyword>
<evidence type="ECO:0000256" key="2">
    <source>
        <dbReference type="ARBA" id="ARBA00005019"/>
    </source>
</evidence>
<keyword evidence="6 11" id="KW-0548">Nucleotidyltransferase</keyword>
<keyword evidence="5 11" id="KW-0808">Transferase</keyword>
<comment type="similarity">
    <text evidence="3 11">Belongs to the NadD family.</text>
</comment>
<keyword evidence="7 11" id="KW-0547">Nucleotide-binding</keyword>
<proteinExistence type="inferred from homology"/>
<dbReference type="PANTHER" id="PTHR39321">
    <property type="entry name" value="NICOTINATE-NUCLEOTIDE ADENYLYLTRANSFERASE-RELATED"/>
    <property type="match status" value="1"/>
</dbReference>
<dbReference type="InterPro" id="IPR005248">
    <property type="entry name" value="NadD/NMNAT"/>
</dbReference>
<dbReference type="AlphaFoldDB" id="A0A2C8FFZ1"/>
<evidence type="ECO:0000256" key="9">
    <source>
        <dbReference type="ARBA" id="ARBA00023027"/>
    </source>
</evidence>
<organism evidence="13 14">
    <name type="scientific">Pseudodesulfovibrio profundus</name>
    <dbReference type="NCBI Taxonomy" id="57320"/>
    <lineage>
        <taxon>Bacteria</taxon>
        <taxon>Pseudomonadati</taxon>
        <taxon>Thermodesulfobacteriota</taxon>
        <taxon>Desulfovibrionia</taxon>
        <taxon>Desulfovibrionales</taxon>
        <taxon>Desulfovibrionaceae</taxon>
    </lineage>
</organism>
<comment type="pathway">
    <text evidence="2 11">Cofactor biosynthesis; NAD(+) biosynthesis; deamido-NAD(+) from nicotinate D-ribonucleotide: step 1/1.</text>
</comment>
<evidence type="ECO:0000256" key="6">
    <source>
        <dbReference type="ARBA" id="ARBA00022695"/>
    </source>
</evidence>
<dbReference type="UniPathway" id="UPA00253">
    <property type="reaction ID" value="UER00332"/>
</dbReference>
<dbReference type="PANTHER" id="PTHR39321:SF3">
    <property type="entry name" value="PHOSPHOPANTETHEINE ADENYLYLTRANSFERASE"/>
    <property type="match status" value="1"/>
</dbReference>
<dbReference type="Pfam" id="PF01467">
    <property type="entry name" value="CTP_transf_like"/>
    <property type="match status" value="1"/>
</dbReference>
<evidence type="ECO:0000259" key="12">
    <source>
        <dbReference type="Pfam" id="PF01467"/>
    </source>
</evidence>
<evidence type="ECO:0000256" key="3">
    <source>
        <dbReference type="ARBA" id="ARBA00009014"/>
    </source>
</evidence>
<comment type="function">
    <text evidence="1 11">Catalyzes the reversible adenylation of nicotinate mononucleotide (NaMN) to nicotinic acid adenine dinucleotide (NaAD).</text>
</comment>
<sequence length="215" mass="24644">MRIGILGGSFNPVHIGHVRMAIEVREQLGLDRVEMVPAMEPPHKDGSGILPFDLRVDMVRRAVEDVDGVVVNTLEGDRPGPSYTCDTLECYRTLEPQTALSFIMGASTFLELTRWRRGLDLPKLASLVVVNRWEAHDEVPKFIDQHWVDAKRVGDDQWHFPDGYDIHLLDIPRLDVKGGHIRRRWLDGRSLRFLVPQGVEDVLDSEREVVESYWK</sequence>
<gene>
    <name evidence="11 13" type="primary">nadD</name>
    <name evidence="13" type="ORF">DPRO_3862</name>
</gene>
<dbReference type="GO" id="GO:0005524">
    <property type="term" value="F:ATP binding"/>
    <property type="evidence" value="ECO:0007669"/>
    <property type="project" value="UniProtKB-KW"/>
</dbReference>
<keyword evidence="9 11" id="KW-0520">NAD</keyword>
<dbReference type="InterPro" id="IPR014729">
    <property type="entry name" value="Rossmann-like_a/b/a_fold"/>
</dbReference>
<dbReference type="SUPFAM" id="SSF52374">
    <property type="entry name" value="Nucleotidylyl transferase"/>
    <property type="match status" value="1"/>
</dbReference>
<dbReference type="KEGG" id="pprf:DPRO_3862"/>
<dbReference type="NCBIfam" id="TIGR00482">
    <property type="entry name" value="nicotinate (nicotinamide) nucleotide adenylyltransferase"/>
    <property type="match status" value="1"/>
</dbReference>
<dbReference type="EC" id="2.7.7.18" evidence="11"/>
<dbReference type="GO" id="GO:0004515">
    <property type="term" value="F:nicotinate-nucleotide adenylyltransferase activity"/>
    <property type="evidence" value="ECO:0007669"/>
    <property type="project" value="UniProtKB-UniRule"/>
</dbReference>
<protein>
    <recommendedName>
        <fullName evidence="11">Probable nicotinate-nucleotide adenylyltransferase</fullName>
        <ecNumber evidence="11">2.7.7.18</ecNumber>
    </recommendedName>
    <alternativeName>
        <fullName evidence="11">Deamido-NAD(+) diphosphorylase</fullName>
    </alternativeName>
    <alternativeName>
        <fullName evidence="11">Deamido-NAD(+) pyrophosphorylase</fullName>
    </alternativeName>
    <alternativeName>
        <fullName evidence="11">Nicotinate mononucleotide adenylyltransferase</fullName>
        <shortName evidence="11">NaMN adenylyltransferase</shortName>
    </alternativeName>
</protein>
<feature type="domain" description="Cytidyltransferase-like" evidence="12">
    <location>
        <begin position="5"/>
        <end position="133"/>
    </location>
</feature>
<evidence type="ECO:0000256" key="7">
    <source>
        <dbReference type="ARBA" id="ARBA00022741"/>
    </source>
</evidence>
<reference evidence="14" key="1">
    <citation type="submission" date="2017-09" db="EMBL/GenBank/DDBJ databases">
        <authorList>
            <person name="Regsiter A."/>
            <person name="William W."/>
        </authorList>
    </citation>
    <scope>NUCLEOTIDE SEQUENCE [LARGE SCALE GENOMIC DNA]</scope>
    <source>
        <strain evidence="14">500-1</strain>
    </source>
</reference>
<dbReference type="RefSeq" id="WP_097013455.1">
    <property type="nucleotide sequence ID" value="NZ_LT907975.1"/>
</dbReference>
<evidence type="ECO:0000313" key="14">
    <source>
        <dbReference type="Proteomes" id="UP000219215"/>
    </source>
</evidence>
<accession>A0A2C8FFZ1</accession>
<dbReference type="Proteomes" id="UP000219215">
    <property type="component" value="Chromosome DPRO"/>
</dbReference>
<dbReference type="HAMAP" id="MF_00244">
    <property type="entry name" value="NaMN_adenylyltr"/>
    <property type="match status" value="1"/>
</dbReference>